<evidence type="ECO:0000256" key="4">
    <source>
        <dbReference type="ARBA" id="ARBA00022884"/>
    </source>
</evidence>
<dbReference type="InterPro" id="IPR036510">
    <property type="entry name" value="Ribosomal_bS20_sf"/>
</dbReference>
<dbReference type="RefSeq" id="WP_127016515.1">
    <property type="nucleotide sequence ID" value="NZ_CP016379.1"/>
</dbReference>
<evidence type="ECO:0000256" key="3">
    <source>
        <dbReference type="ARBA" id="ARBA00022730"/>
    </source>
</evidence>
<dbReference type="PANTHER" id="PTHR33398:SF1">
    <property type="entry name" value="SMALL RIBOSOMAL SUBUNIT PROTEIN BS20C"/>
    <property type="match status" value="1"/>
</dbReference>
<dbReference type="GO" id="GO:0015935">
    <property type="term" value="C:small ribosomal subunit"/>
    <property type="evidence" value="ECO:0007669"/>
    <property type="project" value="TreeGrafter"/>
</dbReference>
<dbReference type="GO" id="GO:0005829">
    <property type="term" value="C:cytosol"/>
    <property type="evidence" value="ECO:0007669"/>
    <property type="project" value="TreeGrafter"/>
</dbReference>
<dbReference type="FunFam" id="1.20.58.110:FF:000001">
    <property type="entry name" value="30S ribosomal protein S20"/>
    <property type="match status" value="1"/>
</dbReference>
<comment type="function">
    <text evidence="1 8">Binds directly to 16S ribosomal RNA.</text>
</comment>
<dbReference type="GO" id="GO:0006412">
    <property type="term" value="P:translation"/>
    <property type="evidence" value="ECO:0007669"/>
    <property type="project" value="UniProtKB-UniRule"/>
</dbReference>
<dbReference type="EMBL" id="CP016379">
    <property type="protein sequence ID" value="AZR73183.1"/>
    <property type="molecule type" value="Genomic_DNA"/>
</dbReference>
<reference evidence="10 11" key="1">
    <citation type="submission" date="2016-07" db="EMBL/GenBank/DDBJ databases">
        <title>Genome and transcriptome analysis of iron-reducing fermentative bacteria Anoxybacter fermentans.</title>
        <authorList>
            <person name="Zeng X."/>
            <person name="Shao Z."/>
        </authorList>
    </citation>
    <scope>NUCLEOTIDE SEQUENCE [LARGE SCALE GENOMIC DNA]</scope>
    <source>
        <strain evidence="10 11">DY22613</strain>
    </source>
</reference>
<evidence type="ECO:0000256" key="2">
    <source>
        <dbReference type="ARBA" id="ARBA00007634"/>
    </source>
</evidence>
<dbReference type="GO" id="GO:0003735">
    <property type="term" value="F:structural constituent of ribosome"/>
    <property type="evidence" value="ECO:0007669"/>
    <property type="project" value="InterPro"/>
</dbReference>
<feature type="coiled-coil region" evidence="9">
    <location>
        <begin position="37"/>
        <end position="64"/>
    </location>
</feature>
<dbReference type="InterPro" id="IPR002583">
    <property type="entry name" value="Ribosomal_bS20"/>
</dbReference>
<gene>
    <name evidence="8" type="primary">rpsT</name>
    <name evidence="10" type="ORF">BBF96_07165</name>
</gene>
<dbReference type="Proteomes" id="UP000267250">
    <property type="component" value="Chromosome"/>
</dbReference>
<keyword evidence="6 8" id="KW-0687">Ribonucleoprotein</keyword>
<dbReference type="OrthoDB" id="9808392at2"/>
<proteinExistence type="inferred from homology"/>
<evidence type="ECO:0000256" key="8">
    <source>
        <dbReference type="HAMAP-Rule" id="MF_00500"/>
    </source>
</evidence>
<dbReference type="Pfam" id="PF01649">
    <property type="entry name" value="Ribosomal_S20p"/>
    <property type="match status" value="1"/>
</dbReference>
<sequence length="90" mass="10153">MPIIKSAKKRVKITKKRTLRNRANKSALRTAIKRFERAVAEGDLEKAKVELVKAQSTIDKSVKKGIIHKNNAARKKSRLARMFNQLAANA</sequence>
<evidence type="ECO:0000313" key="10">
    <source>
        <dbReference type="EMBL" id="AZR73183.1"/>
    </source>
</evidence>
<keyword evidence="3 8" id="KW-0699">rRNA-binding</keyword>
<evidence type="ECO:0000256" key="6">
    <source>
        <dbReference type="ARBA" id="ARBA00023274"/>
    </source>
</evidence>
<keyword evidence="5 8" id="KW-0689">Ribosomal protein</keyword>
<keyword evidence="9" id="KW-0175">Coiled coil</keyword>
<dbReference type="NCBIfam" id="TIGR00029">
    <property type="entry name" value="S20"/>
    <property type="match status" value="1"/>
</dbReference>
<protein>
    <recommendedName>
        <fullName evidence="7 8">Small ribosomal subunit protein bS20</fullName>
    </recommendedName>
</protein>
<keyword evidence="4 8" id="KW-0694">RNA-binding</keyword>
<evidence type="ECO:0000256" key="9">
    <source>
        <dbReference type="SAM" id="Coils"/>
    </source>
</evidence>
<keyword evidence="11" id="KW-1185">Reference proteome</keyword>
<dbReference type="SUPFAM" id="SSF46992">
    <property type="entry name" value="Ribosomal protein S20"/>
    <property type="match status" value="1"/>
</dbReference>
<dbReference type="KEGG" id="aft:BBF96_07165"/>
<accession>A0A3S9SXW4</accession>
<dbReference type="GO" id="GO:0070181">
    <property type="term" value="F:small ribosomal subunit rRNA binding"/>
    <property type="evidence" value="ECO:0007669"/>
    <property type="project" value="TreeGrafter"/>
</dbReference>
<name>A0A3S9SXW4_9FIRM</name>
<dbReference type="HAMAP" id="MF_00500">
    <property type="entry name" value="Ribosomal_bS20"/>
    <property type="match status" value="1"/>
</dbReference>
<evidence type="ECO:0000256" key="5">
    <source>
        <dbReference type="ARBA" id="ARBA00022980"/>
    </source>
</evidence>
<evidence type="ECO:0000256" key="7">
    <source>
        <dbReference type="ARBA" id="ARBA00035136"/>
    </source>
</evidence>
<comment type="similarity">
    <text evidence="2 8">Belongs to the bacterial ribosomal protein bS20 family.</text>
</comment>
<dbReference type="AlphaFoldDB" id="A0A3S9SXW4"/>
<evidence type="ECO:0000313" key="11">
    <source>
        <dbReference type="Proteomes" id="UP000267250"/>
    </source>
</evidence>
<dbReference type="Gene3D" id="1.20.58.110">
    <property type="entry name" value="Ribosomal protein S20"/>
    <property type="match status" value="1"/>
</dbReference>
<evidence type="ECO:0000256" key="1">
    <source>
        <dbReference type="ARBA" id="ARBA00003134"/>
    </source>
</evidence>
<organism evidence="10 11">
    <name type="scientific">Anoxybacter fermentans</name>
    <dbReference type="NCBI Taxonomy" id="1323375"/>
    <lineage>
        <taxon>Bacteria</taxon>
        <taxon>Bacillati</taxon>
        <taxon>Bacillota</taxon>
        <taxon>Clostridia</taxon>
        <taxon>Halanaerobiales</taxon>
        <taxon>Anoxybacter</taxon>
    </lineage>
</organism>
<dbReference type="PANTHER" id="PTHR33398">
    <property type="entry name" value="30S RIBOSOMAL PROTEIN S20"/>
    <property type="match status" value="1"/>
</dbReference>